<evidence type="ECO:0000313" key="7">
    <source>
        <dbReference type="EMBL" id="MFI9102296.1"/>
    </source>
</evidence>
<keyword evidence="2 7" id="KW-0808">Transferase</keyword>
<evidence type="ECO:0000256" key="3">
    <source>
        <dbReference type="ARBA" id="ARBA00022741"/>
    </source>
</evidence>
<feature type="domain" description="Carbohydrate kinase PfkB" evidence="6">
    <location>
        <begin position="34"/>
        <end position="329"/>
    </location>
</feature>
<dbReference type="PANTHER" id="PTHR43085:SF1">
    <property type="entry name" value="PSEUDOURIDINE KINASE-RELATED"/>
    <property type="match status" value="1"/>
</dbReference>
<organism evidence="7 8">
    <name type="scientific">Streptomyces fildesensis</name>
    <dbReference type="NCBI Taxonomy" id="375757"/>
    <lineage>
        <taxon>Bacteria</taxon>
        <taxon>Bacillati</taxon>
        <taxon>Actinomycetota</taxon>
        <taxon>Actinomycetes</taxon>
        <taxon>Kitasatosporales</taxon>
        <taxon>Streptomycetaceae</taxon>
        <taxon>Streptomyces</taxon>
    </lineage>
</organism>
<keyword evidence="8" id="KW-1185">Reference proteome</keyword>
<protein>
    <submittedName>
        <fullName evidence="7">Carbohydrate kinase</fullName>
        <ecNumber evidence="7">2.7.1.-</ecNumber>
    </submittedName>
</protein>
<dbReference type="SUPFAM" id="SSF53613">
    <property type="entry name" value="Ribokinase-like"/>
    <property type="match status" value="1"/>
</dbReference>
<dbReference type="Proteomes" id="UP001614394">
    <property type="component" value="Unassembled WGS sequence"/>
</dbReference>
<evidence type="ECO:0000259" key="6">
    <source>
        <dbReference type="Pfam" id="PF00294"/>
    </source>
</evidence>
<dbReference type="PROSITE" id="PS00583">
    <property type="entry name" value="PFKB_KINASES_1"/>
    <property type="match status" value="1"/>
</dbReference>
<dbReference type="InterPro" id="IPR002173">
    <property type="entry name" value="Carboh/pur_kinase_PfkB_CS"/>
</dbReference>
<evidence type="ECO:0000256" key="1">
    <source>
        <dbReference type="ARBA" id="ARBA00010688"/>
    </source>
</evidence>
<dbReference type="InterPro" id="IPR029056">
    <property type="entry name" value="Ribokinase-like"/>
</dbReference>
<dbReference type="InterPro" id="IPR011611">
    <property type="entry name" value="PfkB_dom"/>
</dbReference>
<dbReference type="InterPro" id="IPR050306">
    <property type="entry name" value="PfkB_Carbo_kinase"/>
</dbReference>
<dbReference type="Gene3D" id="3.40.1190.20">
    <property type="match status" value="1"/>
</dbReference>
<dbReference type="RefSeq" id="WP_399649743.1">
    <property type="nucleotide sequence ID" value="NZ_JBITYG010000004.1"/>
</dbReference>
<evidence type="ECO:0000256" key="5">
    <source>
        <dbReference type="ARBA" id="ARBA00022840"/>
    </source>
</evidence>
<evidence type="ECO:0000256" key="4">
    <source>
        <dbReference type="ARBA" id="ARBA00022777"/>
    </source>
</evidence>
<proteinExistence type="inferred from homology"/>
<dbReference type="EC" id="2.7.1.-" evidence="7"/>
<comment type="caution">
    <text evidence="7">The sequence shown here is derived from an EMBL/GenBank/DDBJ whole genome shotgun (WGS) entry which is preliminary data.</text>
</comment>
<sequence>MPPPPPMPETPASETPTLVIGEALTDILSGPDGSRRCRPGGSPANVALGLARLGHPVLLATRIGRDPFGQVLQTHLGRSGVVLTDGSVSDVPTSTATARLDAAGAADYTFDISWELSPATLEESARAGTAGHLHTGSIATALAPGADQVLAVMEAARETATVSYDPNLRPALLGKPGDERPRVEHLVSVSDVVKASQEDLAWLYPGQDIEEVALRWSRSGPALVVLTFGAGGSQVWWRQGRHALPAPAVEVVDTVGAGDAFMSGLLSGLLRAGLLGAGGAAGESDASAPRTALRAAASSVHPHEDVLRALQLATRAAALTCTREGADPPTRADLP</sequence>
<dbReference type="GO" id="GO:0016301">
    <property type="term" value="F:kinase activity"/>
    <property type="evidence" value="ECO:0007669"/>
    <property type="project" value="UniProtKB-KW"/>
</dbReference>
<dbReference type="PANTHER" id="PTHR43085">
    <property type="entry name" value="HEXOKINASE FAMILY MEMBER"/>
    <property type="match status" value="1"/>
</dbReference>
<keyword evidence="5" id="KW-0067">ATP-binding</keyword>
<evidence type="ECO:0000313" key="8">
    <source>
        <dbReference type="Proteomes" id="UP001614394"/>
    </source>
</evidence>
<evidence type="ECO:0000256" key="2">
    <source>
        <dbReference type="ARBA" id="ARBA00022679"/>
    </source>
</evidence>
<reference evidence="7 8" key="1">
    <citation type="submission" date="2024-10" db="EMBL/GenBank/DDBJ databases">
        <title>The Natural Products Discovery Center: Release of the First 8490 Sequenced Strains for Exploring Actinobacteria Biosynthetic Diversity.</title>
        <authorList>
            <person name="Kalkreuter E."/>
            <person name="Kautsar S.A."/>
            <person name="Yang D."/>
            <person name="Bader C.D."/>
            <person name="Teijaro C.N."/>
            <person name="Fluegel L."/>
            <person name="Davis C.M."/>
            <person name="Simpson J.R."/>
            <person name="Lauterbach L."/>
            <person name="Steele A.D."/>
            <person name="Gui C."/>
            <person name="Meng S."/>
            <person name="Li G."/>
            <person name="Viehrig K."/>
            <person name="Ye F."/>
            <person name="Su P."/>
            <person name="Kiefer A.F."/>
            <person name="Nichols A."/>
            <person name="Cepeda A.J."/>
            <person name="Yan W."/>
            <person name="Fan B."/>
            <person name="Jiang Y."/>
            <person name="Adhikari A."/>
            <person name="Zheng C.-J."/>
            <person name="Schuster L."/>
            <person name="Cowan T.M."/>
            <person name="Smanski M.J."/>
            <person name="Chevrette M.G."/>
            <person name="De Carvalho L.P.S."/>
            <person name="Shen B."/>
        </authorList>
    </citation>
    <scope>NUCLEOTIDE SEQUENCE [LARGE SCALE GENOMIC DNA]</scope>
    <source>
        <strain evidence="7 8">NPDC053399</strain>
    </source>
</reference>
<keyword evidence="4 7" id="KW-0418">Kinase</keyword>
<comment type="similarity">
    <text evidence="1">Belongs to the carbohydrate kinase PfkB family.</text>
</comment>
<dbReference type="CDD" id="cd01167">
    <property type="entry name" value="bac_FRK"/>
    <property type="match status" value="1"/>
</dbReference>
<name>A0ABW8CA92_9ACTN</name>
<accession>A0ABW8CA92</accession>
<dbReference type="EMBL" id="JBITYG010000004">
    <property type="protein sequence ID" value="MFI9102296.1"/>
    <property type="molecule type" value="Genomic_DNA"/>
</dbReference>
<dbReference type="PROSITE" id="PS00584">
    <property type="entry name" value="PFKB_KINASES_2"/>
    <property type="match status" value="1"/>
</dbReference>
<dbReference type="Pfam" id="PF00294">
    <property type="entry name" value="PfkB"/>
    <property type="match status" value="1"/>
</dbReference>
<keyword evidence="3" id="KW-0547">Nucleotide-binding</keyword>
<gene>
    <name evidence="7" type="ORF">ACIGXA_17395</name>
</gene>